<dbReference type="Pfam" id="PF01397">
    <property type="entry name" value="Terpene_synth"/>
    <property type="match status" value="1"/>
</dbReference>
<dbReference type="Gene3D" id="1.50.10.130">
    <property type="entry name" value="Terpene synthase, N-terminal domain"/>
    <property type="match status" value="1"/>
</dbReference>
<comment type="caution">
    <text evidence="5">The sequence shown here is derived from an EMBL/GenBank/DDBJ whole genome shotgun (WGS) entry which is preliminary data.</text>
</comment>
<gene>
    <name evidence="5" type="ORF">R1sor_005560</name>
</gene>
<dbReference type="InterPro" id="IPR036965">
    <property type="entry name" value="Terpene_synth_N_sf"/>
</dbReference>
<dbReference type="PANTHER" id="PTHR31739:SF25">
    <property type="entry name" value="(E,E)-GERANYLLINALOOL SYNTHASE"/>
    <property type="match status" value="1"/>
</dbReference>
<comment type="cofactor">
    <cofactor evidence="1">
        <name>Mg(2+)</name>
        <dbReference type="ChEBI" id="CHEBI:18420"/>
    </cofactor>
</comment>
<dbReference type="Gene3D" id="1.50.10.160">
    <property type="match status" value="1"/>
</dbReference>
<evidence type="ECO:0000256" key="2">
    <source>
        <dbReference type="ARBA" id="ARBA00022723"/>
    </source>
</evidence>
<dbReference type="Pfam" id="PF03936">
    <property type="entry name" value="Terpene_synth_C"/>
    <property type="match status" value="1"/>
</dbReference>
<evidence type="ECO:0000313" key="6">
    <source>
        <dbReference type="Proteomes" id="UP001633002"/>
    </source>
</evidence>
<accession>A0ABD3HRG9</accession>
<keyword evidence="6" id="KW-1185">Reference proteome</keyword>
<dbReference type="InterPro" id="IPR008930">
    <property type="entry name" value="Terpenoid_cyclase/PrenylTrfase"/>
</dbReference>
<dbReference type="AlphaFoldDB" id="A0ABD3HRG9"/>
<evidence type="ECO:0008006" key="7">
    <source>
        <dbReference type="Google" id="ProtNLM"/>
    </source>
</evidence>
<dbReference type="EMBL" id="JBJQOH010000003">
    <property type="protein sequence ID" value="KAL3691909.1"/>
    <property type="molecule type" value="Genomic_DNA"/>
</dbReference>
<dbReference type="SUPFAM" id="SSF48576">
    <property type="entry name" value="Terpenoid synthases"/>
    <property type="match status" value="1"/>
</dbReference>
<sequence length="800" mass="91463">MLPVADVPEKPPGKLARLNSSRGLNVFFDSCRTSPQEGLEEDFEEDIGFENFQRAVKDAINLHNNEVSAYDTAWVARISKVFQGGSLVPQFPEALQWVERNQKDDGSWGELQPTTKFDQYFATLSCLIALKSWGVAHECIAKGEQYLQENLAILGDKDLKYVSHGAKVAFAAMLEDAEKLELSLYSSPSASPPPFVEDLFSYRNKVLERLRTVADVIADCPKKLLCFPEGLEPVLDWEGIGDLQFEDGSIFSSPAATACFVMRTKDSKALNYLTSLIGRFNDAVPCMYPTPLSEILSIVDHLERLNIDRYFSAEIRELLDILHRQSEFHGYEHDELPSEDIETQAMIFRVLREHQYDVTPETFLLEGISNGQIGELGARGMLQLYRASELIFPGELLLDYTRNITTGALKNILKTTTDAALKKEVEDHLHSPHFMQFRPLESMKYIDRFDSSVEANETYFEMTFSRLMHKLNPLMVAFAKVNFNNCQVTYQQELQELTKWDEDHLRNVYNFQRQPLLPAFLAGAVGMPDPKLSLARSVWTRGSVLVTVIDDLFDEATLHDGIQGLRLFHESIKRWDSSIVDSCCESVKTLAKLLMSEVDSLCREASEAQGRDLTRFLRAIWQDVIAEFLTEAEWNDTGYQPSSEEYLRTGSISFGLGPITLYTIFCYGEHIPDEMLDSDDYLDAFDLVNRYGRLINDLRTHSREVFGGHNSFISVYEREHPKLSKQEAYAGVQNLLKGLASKVFSQLLNSRYTSPEVRDVHLAMIRSLYLMYYEVDGYRFTTHELKKQIQRFFYKRFPLD</sequence>
<dbReference type="GO" id="GO:0046872">
    <property type="term" value="F:metal ion binding"/>
    <property type="evidence" value="ECO:0007669"/>
    <property type="project" value="UniProtKB-KW"/>
</dbReference>
<dbReference type="SFLD" id="SFLDG01014">
    <property type="entry name" value="Terpene_Cyclase_Like_1_N-term"/>
    <property type="match status" value="1"/>
</dbReference>
<feature type="domain" description="Terpene synthase N-terminal" evidence="3">
    <location>
        <begin position="237"/>
        <end position="429"/>
    </location>
</feature>
<name>A0ABD3HRG9_9MARC</name>
<dbReference type="GO" id="GO:0008299">
    <property type="term" value="P:isoprenoid biosynthetic process"/>
    <property type="evidence" value="ECO:0007669"/>
    <property type="project" value="UniProtKB-ARBA"/>
</dbReference>
<protein>
    <recommendedName>
        <fullName evidence="7">Diterpene synthase class I</fullName>
    </recommendedName>
</protein>
<dbReference type="PANTHER" id="PTHR31739">
    <property type="entry name" value="ENT-COPALYL DIPHOSPHATE SYNTHASE, CHLOROPLASTIC"/>
    <property type="match status" value="1"/>
</dbReference>
<dbReference type="InterPro" id="IPR001906">
    <property type="entry name" value="Terpene_synth_N"/>
</dbReference>
<organism evidence="5 6">
    <name type="scientific">Riccia sorocarpa</name>
    <dbReference type="NCBI Taxonomy" id="122646"/>
    <lineage>
        <taxon>Eukaryota</taxon>
        <taxon>Viridiplantae</taxon>
        <taxon>Streptophyta</taxon>
        <taxon>Embryophyta</taxon>
        <taxon>Marchantiophyta</taxon>
        <taxon>Marchantiopsida</taxon>
        <taxon>Marchantiidae</taxon>
        <taxon>Marchantiales</taxon>
        <taxon>Ricciaceae</taxon>
        <taxon>Riccia</taxon>
    </lineage>
</organism>
<reference evidence="5 6" key="1">
    <citation type="submission" date="2024-09" db="EMBL/GenBank/DDBJ databases">
        <title>Chromosome-scale assembly of Riccia sorocarpa.</title>
        <authorList>
            <person name="Paukszto L."/>
        </authorList>
    </citation>
    <scope>NUCLEOTIDE SEQUENCE [LARGE SCALE GENOMIC DNA]</scope>
    <source>
        <strain evidence="5">LP-2024</strain>
        <tissue evidence="5">Aerial parts of the thallus</tissue>
    </source>
</reference>
<evidence type="ECO:0000259" key="3">
    <source>
        <dbReference type="Pfam" id="PF01397"/>
    </source>
</evidence>
<dbReference type="Proteomes" id="UP001633002">
    <property type="component" value="Unassembled WGS sequence"/>
</dbReference>
<feature type="domain" description="Terpene synthase metal-binding" evidence="4">
    <location>
        <begin position="505"/>
        <end position="736"/>
    </location>
</feature>
<dbReference type="GO" id="GO:0016829">
    <property type="term" value="F:lyase activity"/>
    <property type="evidence" value="ECO:0007669"/>
    <property type="project" value="UniProtKB-ARBA"/>
</dbReference>
<keyword evidence="2" id="KW-0479">Metal-binding</keyword>
<dbReference type="SUPFAM" id="SSF48239">
    <property type="entry name" value="Terpenoid cyclases/Protein prenyltransferases"/>
    <property type="match status" value="2"/>
</dbReference>
<dbReference type="Gene3D" id="1.10.600.10">
    <property type="entry name" value="Farnesyl Diphosphate Synthase"/>
    <property type="match status" value="1"/>
</dbReference>
<evidence type="ECO:0000256" key="1">
    <source>
        <dbReference type="ARBA" id="ARBA00001946"/>
    </source>
</evidence>
<evidence type="ECO:0000259" key="4">
    <source>
        <dbReference type="Pfam" id="PF03936"/>
    </source>
</evidence>
<dbReference type="InterPro" id="IPR005630">
    <property type="entry name" value="Terpene_synthase_metal-bd"/>
</dbReference>
<dbReference type="InterPro" id="IPR050148">
    <property type="entry name" value="Terpene_synthase-like"/>
</dbReference>
<dbReference type="InterPro" id="IPR008949">
    <property type="entry name" value="Isoprenoid_synthase_dom_sf"/>
</dbReference>
<evidence type="ECO:0000313" key="5">
    <source>
        <dbReference type="EMBL" id="KAL3691909.1"/>
    </source>
</evidence>
<proteinExistence type="predicted"/>